<dbReference type="Pfam" id="PF18733">
    <property type="entry name" value="HEPN_LA2681"/>
    <property type="match status" value="1"/>
</dbReference>
<name>A0ABT5PFG9_9PSED</name>
<organism evidence="3 4">
    <name type="scientific">Pseudomonas rubra</name>
    <dbReference type="NCBI Taxonomy" id="2942627"/>
    <lineage>
        <taxon>Bacteria</taxon>
        <taxon>Pseudomonadati</taxon>
        <taxon>Pseudomonadota</taxon>
        <taxon>Gammaproteobacteria</taxon>
        <taxon>Pseudomonadales</taxon>
        <taxon>Pseudomonadaceae</taxon>
        <taxon>Pseudomonas</taxon>
    </lineage>
</organism>
<protein>
    <submittedName>
        <fullName evidence="3">LA2681 family HEPN domain-containing protein</fullName>
    </submittedName>
</protein>
<keyword evidence="4" id="KW-1185">Reference proteome</keyword>
<evidence type="ECO:0000256" key="1">
    <source>
        <dbReference type="SAM" id="MobiDB-lite"/>
    </source>
</evidence>
<proteinExistence type="predicted"/>
<feature type="region of interest" description="Disordered" evidence="1">
    <location>
        <begin position="512"/>
        <end position="533"/>
    </location>
</feature>
<accession>A0ABT5PFG9</accession>
<evidence type="ECO:0000313" key="4">
    <source>
        <dbReference type="Proteomes" id="UP001148184"/>
    </source>
</evidence>
<dbReference type="InterPro" id="IPR040826">
    <property type="entry name" value="HEPN_LA2681"/>
</dbReference>
<dbReference type="Proteomes" id="UP001148184">
    <property type="component" value="Unassembled WGS sequence"/>
</dbReference>
<dbReference type="EMBL" id="JAMDGZ010000062">
    <property type="protein sequence ID" value="MDD1016743.1"/>
    <property type="molecule type" value="Genomic_DNA"/>
</dbReference>
<reference evidence="3 4" key="1">
    <citation type="submission" date="2022-05" db="EMBL/GenBank/DDBJ databases">
        <title>Novel Pseudomonas spp. Isolated from a Rainbow Trout Aquaculture Facility.</title>
        <authorList>
            <person name="Testerman T."/>
            <person name="Graf J."/>
        </authorList>
    </citation>
    <scope>NUCLEOTIDE SEQUENCE [LARGE SCALE GENOMIC DNA]</scope>
    <source>
        <strain evidence="3 4">ID1025</strain>
    </source>
</reference>
<dbReference type="RefSeq" id="WP_273895365.1">
    <property type="nucleotide sequence ID" value="NZ_JAMDGP010000090.1"/>
</dbReference>
<evidence type="ECO:0000313" key="3">
    <source>
        <dbReference type="EMBL" id="MDD1016743.1"/>
    </source>
</evidence>
<comment type="caution">
    <text evidence="3">The sequence shown here is derived from an EMBL/GenBank/DDBJ whole genome shotgun (WGS) entry which is preliminary data.</text>
</comment>
<gene>
    <name evidence="3" type="ORF">M5G17_24050</name>
</gene>
<sequence>MDGDSYDFGEIAAHLDDLTNNDPHEALRQARKLSLEGRNRLNNMQLRAATLVNAGVQCQQQDAIDDGLALYRELHSEYPTPDTVFNLGTAIVSSIGYTPNGDGWLDHKESTRHLGSEARACFWNVAQDAEASMSARSQSWTNLANQLADSQRLSECHDARLAALALDPKNGVAAHAAARYLIYCYQMGLCSDLAVLEAAAYAKVGRENRDRIIEYAGLQAADGMLGFLNRFQDPPPRAPHNDPFVAWVEKERLTLGPSVELVDPEMGKLDWLRLPGILEREAGKGATPPPIFAMFNQMKGDFILARDLSWRSRDEAGWPTSGYFDDTLDYALYGPATSALILAHRTAIDLLDKVAAAANHYFELGLKPHDIFFGKIWRVRPNKTGETPLTPQVESLVREGVHALYGLVELADDYEARSGILRPLKNLRNAGTHRFVVLHDLGDITQCREAAEVEHHDFDRFTATAIAALRVARSAIQMLALAVSEKEELLRQSKEGLIGTLEVFDHDWIRGRDDDFESDDSGEIDEIDEPSSP</sequence>
<feature type="domain" description="LA2681-like HEPN" evidence="2">
    <location>
        <begin position="285"/>
        <end position="485"/>
    </location>
</feature>
<evidence type="ECO:0000259" key="2">
    <source>
        <dbReference type="Pfam" id="PF18733"/>
    </source>
</evidence>
<feature type="compositionally biased region" description="Acidic residues" evidence="1">
    <location>
        <begin position="514"/>
        <end position="533"/>
    </location>
</feature>